<feature type="transmembrane region" description="Helical" evidence="1">
    <location>
        <begin position="25"/>
        <end position="51"/>
    </location>
</feature>
<evidence type="ECO:0000313" key="3">
    <source>
        <dbReference type="Proteomes" id="UP000316184"/>
    </source>
</evidence>
<feature type="transmembrane region" description="Helical" evidence="1">
    <location>
        <begin position="71"/>
        <end position="92"/>
    </location>
</feature>
<gene>
    <name evidence="2" type="ORF">FHU35_16205</name>
</gene>
<keyword evidence="1" id="KW-1133">Transmembrane helix</keyword>
<reference evidence="2 3" key="1">
    <citation type="submission" date="2019-06" db="EMBL/GenBank/DDBJ databases">
        <title>Sequencing the genomes of 1000 actinobacteria strains.</title>
        <authorList>
            <person name="Klenk H.-P."/>
        </authorList>
    </citation>
    <scope>NUCLEOTIDE SEQUENCE [LARGE SCALE GENOMIC DNA]</scope>
    <source>
        <strain evidence="2 3">DSM 46699</strain>
    </source>
</reference>
<dbReference type="OrthoDB" id="5186521at2"/>
<keyword evidence="1" id="KW-0812">Transmembrane</keyword>
<keyword evidence="3" id="KW-1185">Reference proteome</keyword>
<evidence type="ECO:0000313" key="2">
    <source>
        <dbReference type="EMBL" id="TWF92923.1"/>
    </source>
</evidence>
<sequence>MAQDNEEVRPSRTPVGRSLGFERSLLGVLAIVLLAAGTSALVVGFGLLGRFRAARPVLDPLLEDWISAHRVPFLAAGLVLGAVLIVTGIWWLRRSLRPEGRPDVPLSDESGGSATITSGALADAVRGDAERVAGVSRARARMAGTEQRPHLRLALSLQDGADVRGVWAELDEKVLQRARSALGAERLPTAIHFRLEREAGSRVS</sequence>
<protein>
    <submittedName>
        <fullName evidence="2">Uncharacterized protein</fullName>
    </submittedName>
</protein>
<dbReference type="Proteomes" id="UP000316184">
    <property type="component" value="Unassembled WGS sequence"/>
</dbReference>
<dbReference type="AlphaFoldDB" id="A0A561U0M8"/>
<comment type="caution">
    <text evidence="2">The sequence shown here is derived from an EMBL/GenBank/DDBJ whole genome shotgun (WGS) entry which is preliminary data.</text>
</comment>
<evidence type="ECO:0000256" key="1">
    <source>
        <dbReference type="SAM" id="Phobius"/>
    </source>
</evidence>
<dbReference type="RefSeq" id="WP_145744236.1">
    <property type="nucleotide sequence ID" value="NZ_VIWX01000006.1"/>
</dbReference>
<dbReference type="EMBL" id="VIWX01000006">
    <property type="protein sequence ID" value="TWF92923.1"/>
    <property type="molecule type" value="Genomic_DNA"/>
</dbReference>
<keyword evidence="1" id="KW-0472">Membrane</keyword>
<organism evidence="2 3">
    <name type="scientific">Saccharopolyspora dendranthemae</name>
    <dbReference type="NCBI Taxonomy" id="1181886"/>
    <lineage>
        <taxon>Bacteria</taxon>
        <taxon>Bacillati</taxon>
        <taxon>Actinomycetota</taxon>
        <taxon>Actinomycetes</taxon>
        <taxon>Pseudonocardiales</taxon>
        <taxon>Pseudonocardiaceae</taxon>
        <taxon>Saccharopolyspora</taxon>
    </lineage>
</organism>
<name>A0A561U0M8_9PSEU</name>
<accession>A0A561U0M8</accession>
<proteinExistence type="predicted"/>